<comment type="caution">
    <text evidence="9">The sequence shown here is derived from an EMBL/GenBank/DDBJ whole genome shotgun (WGS) entry which is preliminary data.</text>
</comment>
<keyword evidence="10" id="KW-1185">Reference proteome</keyword>
<dbReference type="InterPro" id="IPR050925">
    <property type="entry name" value="Rhomboid_protease_S54"/>
</dbReference>
<name>A0ABD5WD61_9EURY</name>
<keyword evidence="9" id="KW-0645">Protease</keyword>
<accession>A0ABD5WD61</accession>
<dbReference type="SUPFAM" id="SSF144091">
    <property type="entry name" value="Rhomboid-like"/>
    <property type="match status" value="1"/>
</dbReference>
<dbReference type="EC" id="3.4.21.105" evidence="9"/>
<evidence type="ECO:0000313" key="10">
    <source>
        <dbReference type="Proteomes" id="UP001596461"/>
    </source>
</evidence>
<evidence type="ECO:0000313" key="9">
    <source>
        <dbReference type="EMBL" id="MFC7069807.1"/>
    </source>
</evidence>
<dbReference type="PANTHER" id="PTHR43731">
    <property type="entry name" value="RHOMBOID PROTEASE"/>
    <property type="match status" value="1"/>
</dbReference>
<dbReference type="RefSeq" id="WP_284032384.1">
    <property type="nucleotide sequence ID" value="NZ_CP126154.1"/>
</dbReference>
<dbReference type="GeneID" id="81124231"/>
<feature type="transmembrane region" description="Helical" evidence="7">
    <location>
        <begin position="109"/>
        <end position="131"/>
    </location>
</feature>
<sequence>METDDVPESADDWNAFVSRLVAQYRAAHTSTTLALVALASTVFAIQLAGVALTPADSVRQLTAYLYLGGDDAVYLLSLFLHRGPLHFLSNVVVLLVLAPQERHFSPGGYWSFVAVAGVGSLAAGYAVLLAYSPEPNVAFYGISGLGYALAGFALARGLRFRRTLTELDVVAAVVGVSSAVEVAANLLVNLPTAPVAVNGGHLAGLLVGLAVGAVWRPRRPAADQ</sequence>
<keyword evidence="5 7" id="KW-1133">Transmembrane helix</keyword>
<evidence type="ECO:0000259" key="8">
    <source>
        <dbReference type="Pfam" id="PF01694"/>
    </source>
</evidence>
<dbReference type="PANTHER" id="PTHR43731:SF14">
    <property type="entry name" value="PRESENILIN-ASSOCIATED RHOMBOID-LIKE PROTEIN, MITOCHONDRIAL"/>
    <property type="match status" value="1"/>
</dbReference>
<feature type="transmembrane region" description="Helical" evidence="7">
    <location>
        <begin position="72"/>
        <end position="97"/>
    </location>
</feature>
<feature type="domain" description="Peptidase S54 rhomboid" evidence="8">
    <location>
        <begin position="75"/>
        <end position="215"/>
    </location>
</feature>
<organism evidence="9 10">
    <name type="scientific">Halobaculum lipolyticum</name>
    <dbReference type="NCBI Taxonomy" id="3032001"/>
    <lineage>
        <taxon>Archaea</taxon>
        <taxon>Methanobacteriati</taxon>
        <taxon>Methanobacteriota</taxon>
        <taxon>Stenosarchaea group</taxon>
        <taxon>Halobacteria</taxon>
        <taxon>Halobacteriales</taxon>
        <taxon>Haloferacaceae</taxon>
        <taxon>Halobaculum</taxon>
    </lineage>
</organism>
<feature type="transmembrane region" description="Helical" evidence="7">
    <location>
        <begin position="33"/>
        <end position="52"/>
    </location>
</feature>
<dbReference type="GO" id="GO:0006508">
    <property type="term" value="P:proteolysis"/>
    <property type="evidence" value="ECO:0007669"/>
    <property type="project" value="UniProtKB-KW"/>
</dbReference>
<protein>
    <submittedName>
        <fullName evidence="9">Rhomboid family intramembrane serine protease</fullName>
        <ecNumber evidence="9">3.4.21.105</ecNumber>
    </submittedName>
</protein>
<keyword evidence="6 7" id="KW-0472">Membrane</keyword>
<dbReference type="Gene3D" id="1.20.1540.10">
    <property type="entry name" value="Rhomboid-like"/>
    <property type="match status" value="1"/>
</dbReference>
<dbReference type="AlphaFoldDB" id="A0ABD5WD61"/>
<evidence type="ECO:0000256" key="4">
    <source>
        <dbReference type="ARBA" id="ARBA00022801"/>
    </source>
</evidence>
<dbReference type="InterPro" id="IPR035952">
    <property type="entry name" value="Rhomboid-like_sf"/>
</dbReference>
<evidence type="ECO:0000256" key="2">
    <source>
        <dbReference type="ARBA" id="ARBA00009045"/>
    </source>
</evidence>
<proteinExistence type="inferred from homology"/>
<dbReference type="EMBL" id="JBHTAH010000006">
    <property type="protein sequence ID" value="MFC7069807.1"/>
    <property type="molecule type" value="Genomic_DNA"/>
</dbReference>
<dbReference type="Proteomes" id="UP001596461">
    <property type="component" value="Unassembled WGS sequence"/>
</dbReference>
<dbReference type="GO" id="GO:0008233">
    <property type="term" value="F:peptidase activity"/>
    <property type="evidence" value="ECO:0007669"/>
    <property type="project" value="UniProtKB-KW"/>
</dbReference>
<dbReference type="InterPro" id="IPR022764">
    <property type="entry name" value="Peptidase_S54_rhomboid_dom"/>
</dbReference>
<evidence type="ECO:0000256" key="3">
    <source>
        <dbReference type="ARBA" id="ARBA00022692"/>
    </source>
</evidence>
<keyword evidence="3 7" id="KW-0812">Transmembrane</keyword>
<gene>
    <name evidence="9" type="ORF">ACFQL9_09150</name>
</gene>
<dbReference type="Pfam" id="PF01694">
    <property type="entry name" value="Rhomboid"/>
    <property type="match status" value="1"/>
</dbReference>
<keyword evidence="4 9" id="KW-0378">Hydrolase</keyword>
<evidence type="ECO:0000256" key="5">
    <source>
        <dbReference type="ARBA" id="ARBA00022989"/>
    </source>
</evidence>
<evidence type="ECO:0000256" key="6">
    <source>
        <dbReference type="ARBA" id="ARBA00023136"/>
    </source>
</evidence>
<feature type="transmembrane region" description="Helical" evidence="7">
    <location>
        <begin position="167"/>
        <end position="188"/>
    </location>
</feature>
<comment type="similarity">
    <text evidence="2">Belongs to the peptidase S54 family.</text>
</comment>
<evidence type="ECO:0000256" key="1">
    <source>
        <dbReference type="ARBA" id="ARBA00004141"/>
    </source>
</evidence>
<comment type="subcellular location">
    <subcellularLocation>
        <location evidence="1">Membrane</location>
        <topology evidence="1">Multi-pass membrane protein</topology>
    </subcellularLocation>
</comment>
<dbReference type="GO" id="GO:0016020">
    <property type="term" value="C:membrane"/>
    <property type="evidence" value="ECO:0007669"/>
    <property type="project" value="UniProtKB-SubCell"/>
</dbReference>
<reference evidence="9 10" key="1">
    <citation type="journal article" date="2019" name="Int. J. Syst. Evol. Microbiol.">
        <title>The Global Catalogue of Microorganisms (GCM) 10K type strain sequencing project: providing services to taxonomists for standard genome sequencing and annotation.</title>
        <authorList>
            <consortium name="The Broad Institute Genomics Platform"/>
            <consortium name="The Broad Institute Genome Sequencing Center for Infectious Disease"/>
            <person name="Wu L."/>
            <person name="Ma J."/>
        </authorList>
    </citation>
    <scope>NUCLEOTIDE SEQUENCE [LARGE SCALE GENOMIC DNA]</scope>
    <source>
        <strain evidence="9 10">DT31</strain>
    </source>
</reference>
<feature type="transmembrane region" description="Helical" evidence="7">
    <location>
        <begin position="137"/>
        <end position="155"/>
    </location>
</feature>
<feature type="transmembrane region" description="Helical" evidence="7">
    <location>
        <begin position="194"/>
        <end position="215"/>
    </location>
</feature>
<evidence type="ECO:0000256" key="7">
    <source>
        <dbReference type="SAM" id="Phobius"/>
    </source>
</evidence>